<dbReference type="STRING" id="331678.Cphamn1_0159"/>
<proteinExistence type="predicted"/>
<dbReference type="eggNOG" id="COG0457">
    <property type="taxonomic scope" value="Bacteria"/>
</dbReference>
<dbReference type="AlphaFoldDB" id="B3EKF6"/>
<name>B3EKF6_CHLPB</name>
<dbReference type="InterPro" id="IPR024552">
    <property type="entry name" value="DUF3856"/>
</dbReference>
<dbReference type="InterPro" id="IPR011990">
    <property type="entry name" value="TPR-like_helical_dom_sf"/>
</dbReference>
<protein>
    <recommendedName>
        <fullName evidence="1">DUF3856 domain-containing protein</fullName>
    </recommendedName>
</protein>
<dbReference type="OrthoDB" id="594835at2"/>
<evidence type="ECO:0000313" key="2">
    <source>
        <dbReference type="EMBL" id="ACE03134.1"/>
    </source>
</evidence>
<accession>B3EKF6</accession>
<feature type="domain" description="DUF3856" evidence="1">
    <location>
        <begin position="2"/>
        <end position="144"/>
    </location>
</feature>
<organism evidence="2">
    <name type="scientific">Chlorobium phaeobacteroides (strain BS1)</name>
    <dbReference type="NCBI Taxonomy" id="331678"/>
    <lineage>
        <taxon>Bacteria</taxon>
        <taxon>Pseudomonadati</taxon>
        <taxon>Chlorobiota</taxon>
        <taxon>Chlorobiia</taxon>
        <taxon>Chlorobiales</taxon>
        <taxon>Chlorobiaceae</taxon>
        <taxon>Chlorobium/Pelodictyon group</taxon>
        <taxon>Chlorobium</taxon>
    </lineage>
</organism>
<gene>
    <name evidence="2" type="ordered locus">Cphamn1_0159</name>
</gene>
<dbReference type="SUPFAM" id="SSF48452">
    <property type="entry name" value="TPR-like"/>
    <property type="match status" value="1"/>
</dbReference>
<sequence>MKPLKQVAQAYMALSEGEKRLKEEAFEEAVAEYRKAMDVTRTIPEEEVFDHDGFDALCHAGLSGAFAKLGRYDECLLSADNALHYFNRRGELHQDEGKLWIAAVVNRAVGLAGTGRSSDALKAFRMADEMVAERKGEIDDKERLQKMIADNIAMLQTSMPEDTAKRKAWWEFWS</sequence>
<dbReference type="HOGENOM" id="CLU_1537346_0_0_10"/>
<evidence type="ECO:0000259" key="1">
    <source>
        <dbReference type="Pfam" id="PF12968"/>
    </source>
</evidence>
<dbReference type="Pfam" id="PF12968">
    <property type="entry name" value="DUF3856"/>
    <property type="match status" value="1"/>
</dbReference>
<dbReference type="Gene3D" id="1.25.40.10">
    <property type="entry name" value="Tetratricopeptide repeat domain"/>
    <property type="match status" value="1"/>
</dbReference>
<reference evidence="2" key="1">
    <citation type="submission" date="2008-06" db="EMBL/GenBank/DDBJ databases">
        <title>Complete sequence of Chlorobium phaeobacteroides BS1.</title>
        <authorList>
            <consortium name="US DOE Joint Genome Institute"/>
            <person name="Lucas S."/>
            <person name="Copeland A."/>
            <person name="Lapidus A."/>
            <person name="Glavina del Rio T."/>
            <person name="Dalin E."/>
            <person name="Tice H."/>
            <person name="Bruce D."/>
            <person name="Goodwin L."/>
            <person name="Pitluck S."/>
            <person name="Schmutz J."/>
            <person name="Larimer F."/>
            <person name="Land M."/>
            <person name="Hauser L."/>
            <person name="Kyrpides N."/>
            <person name="Ovchinnikova G."/>
            <person name="Li T."/>
            <person name="Liu Z."/>
            <person name="Zhao F."/>
            <person name="Overmann J."/>
            <person name="Bryant D.A."/>
            <person name="Richardson P."/>
        </authorList>
    </citation>
    <scope>NUCLEOTIDE SEQUENCE [LARGE SCALE GENOMIC DNA]</scope>
    <source>
        <strain evidence="2">BS1</strain>
    </source>
</reference>
<dbReference type="KEGG" id="cpb:Cphamn1_0159"/>
<dbReference type="EMBL" id="CP001101">
    <property type="protein sequence ID" value="ACE03134.1"/>
    <property type="molecule type" value="Genomic_DNA"/>
</dbReference>